<accession>K1LA57</accession>
<dbReference type="RefSeq" id="WP_009185270.1">
    <property type="nucleotide sequence ID" value="NZ_AMGM01000032.1"/>
</dbReference>
<proteinExistence type="predicted"/>
<comment type="caution">
    <text evidence="1">The sequence shown here is derived from an EMBL/GenBank/DDBJ whole genome shotgun (WGS) entry which is preliminary data.</text>
</comment>
<keyword evidence="2" id="KW-1185">Reference proteome</keyword>
<dbReference type="Proteomes" id="UP000004478">
    <property type="component" value="Unassembled WGS sequence"/>
</dbReference>
<evidence type="ECO:0000313" key="2">
    <source>
        <dbReference type="Proteomes" id="UP000004478"/>
    </source>
</evidence>
<organism evidence="1 2">
    <name type="scientific">Cecembia lonarensis (strain CCUG 58316 / KCTC 22772 / LW9)</name>
    <dbReference type="NCBI Taxonomy" id="1225176"/>
    <lineage>
        <taxon>Bacteria</taxon>
        <taxon>Pseudomonadati</taxon>
        <taxon>Bacteroidota</taxon>
        <taxon>Cytophagia</taxon>
        <taxon>Cytophagales</taxon>
        <taxon>Cyclobacteriaceae</taxon>
        <taxon>Cecembia</taxon>
    </lineage>
</organism>
<protein>
    <submittedName>
        <fullName evidence="1">Uncharacterized protein</fullName>
    </submittedName>
</protein>
<evidence type="ECO:0000313" key="1">
    <source>
        <dbReference type="EMBL" id="EKB49142.1"/>
    </source>
</evidence>
<gene>
    <name evidence="1" type="ORF">B879_02240</name>
</gene>
<sequence length="352" mass="42278">MKIHVLHYQSKFSLGFDDFYPLYKNKNLIKQKGYKINLFYNIHSPKIFDCDLIIVHVRYTFKNGKQKERFFNDLKDRKIIIVLFDGFDTSGIPNFEDYIYLDKVWKKQIFKDKSFYLTATNDTAVRPWLNNQEPLLYEKYQKATHQDLEKLLIGWNIGLCSYINFNYGFLNRFKNFHNYKVLKEFNFNLIKRYSFSFRGEKNYSNNKISSQRNKLYDILTTIDLEESIIGGKVSKSEYLRELELSKISVSPFGWGEICHRDFESMYSQAILFKPDVSHLETFPNFFINNETYIPLRWDLSDTEQKISTCLKDYECYQDIIKNAYDTFKMYHYDDLLFVNHFIKLIDLSANKK</sequence>
<dbReference type="OrthoDB" id="7052726at2"/>
<dbReference type="EMBL" id="AMGM01000032">
    <property type="protein sequence ID" value="EKB49142.1"/>
    <property type="molecule type" value="Genomic_DNA"/>
</dbReference>
<reference evidence="1 2" key="1">
    <citation type="journal article" date="2012" name="J. Bacteriol.">
        <title>Draft Genome Sequence of Cecembia lonarensis Strain LW9T, Isolated from Lonar Lake, a Haloalkaline Lake in India.</title>
        <authorList>
            <person name="Shivaji S."/>
            <person name="Ara S."/>
            <person name="Singh A."/>
            <person name="Pinnaka A.K."/>
        </authorList>
    </citation>
    <scope>NUCLEOTIDE SEQUENCE [LARGE SCALE GENOMIC DNA]</scope>
    <source>
        <strain evidence="1 2">LW9</strain>
    </source>
</reference>
<dbReference type="AlphaFoldDB" id="K1LA57"/>
<name>K1LA57_CECL9</name>